<dbReference type="RefSeq" id="WP_240547314.1">
    <property type="nucleotide sequence ID" value="NZ_BSPF01000029.1"/>
</dbReference>
<dbReference type="PANTHER" id="PTHR43123:SF1">
    <property type="entry name" value="POLYSACCHARIDE DEACETYLASE-RELATED"/>
    <property type="match status" value="1"/>
</dbReference>
<protein>
    <submittedName>
        <fullName evidence="1">Uncharacterized protein</fullName>
    </submittedName>
</protein>
<reference evidence="1 2" key="1">
    <citation type="journal article" date="2015" name="Stand. Genomic Sci.">
        <title>Genomic Encyclopedia of Bacterial and Archaeal Type Strains, Phase III: the genomes of soil and plant-associated and newly described type strains.</title>
        <authorList>
            <person name="Whitman W.B."/>
            <person name="Woyke T."/>
            <person name="Klenk H.P."/>
            <person name="Zhou Y."/>
            <person name="Lilburn T.G."/>
            <person name="Beck B.J."/>
            <person name="De Vos P."/>
            <person name="Vandamme P."/>
            <person name="Eisen J.A."/>
            <person name="Garrity G."/>
            <person name="Hugenholtz P."/>
            <person name="Kyrpides N.C."/>
        </authorList>
    </citation>
    <scope>NUCLEOTIDE SEQUENCE [LARGE SCALE GENOMIC DNA]</scope>
    <source>
        <strain evidence="1 2">CGMCC 1.2546</strain>
    </source>
</reference>
<dbReference type="Gene3D" id="3.20.20.370">
    <property type="entry name" value="Glycoside hydrolase/deacetylase"/>
    <property type="match status" value="1"/>
</dbReference>
<dbReference type="Proteomes" id="UP000317122">
    <property type="component" value="Unassembled WGS sequence"/>
</dbReference>
<keyword evidence="2" id="KW-1185">Reference proteome</keyword>
<evidence type="ECO:0000313" key="1">
    <source>
        <dbReference type="EMBL" id="TWI25203.1"/>
    </source>
</evidence>
<dbReference type="InterPro" id="IPR011330">
    <property type="entry name" value="Glyco_hydro/deAcase_b/a-brl"/>
</dbReference>
<evidence type="ECO:0000313" key="2">
    <source>
        <dbReference type="Proteomes" id="UP000317122"/>
    </source>
</evidence>
<proteinExistence type="predicted"/>
<dbReference type="PANTHER" id="PTHR43123">
    <property type="entry name" value="POLYSACCHARIDE DEACETYLASE-RELATED"/>
    <property type="match status" value="1"/>
</dbReference>
<dbReference type="AlphaFoldDB" id="A0A562MZ91"/>
<dbReference type="GO" id="GO:0005975">
    <property type="term" value="P:carbohydrate metabolic process"/>
    <property type="evidence" value="ECO:0007669"/>
    <property type="project" value="InterPro"/>
</dbReference>
<comment type="caution">
    <text evidence="1">The sequence shown here is derived from an EMBL/GenBank/DDBJ whole genome shotgun (WGS) entry which is preliminary data.</text>
</comment>
<name>A0A562MZ91_9HYPH</name>
<organism evidence="1 2">
    <name type="scientific">Mesorhizobium tianshanense</name>
    <dbReference type="NCBI Taxonomy" id="39844"/>
    <lineage>
        <taxon>Bacteria</taxon>
        <taxon>Pseudomonadati</taxon>
        <taxon>Pseudomonadota</taxon>
        <taxon>Alphaproteobacteria</taxon>
        <taxon>Hyphomicrobiales</taxon>
        <taxon>Phyllobacteriaceae</taxon>
        <taxon>Mesorhizobium</taxon>
    </lineage>
</organism>
<accession>A0A562MZ91</accession>
<dbReference type="SUPFAM" id="SSF88713">
    <property type="entry name" value="Glycoside hydrolase/deacetylase"/>
    <property type="match status" value="1"/>
</dbReference>
<sequence length="181" mass="19927">MVTSTSWDLGEREPELLEKTHCILTDLTGVAPVGWCSPSGRKSRLTIPTLRRLGYRYDASEKDDDLPYVLDDRAGGLADFVILPNNTVSLDDYPFYHTGQALASEVLENWIEEFEALRTSDGYVHLTVHPMAGSGSGTPARAAAVDAFLSHVSNTSGVQIVTLAELAEHCLDRPQEWRARP</sequence>
<gene>
    <name evidence="1" type="ORF">IQ26_06203</name>
</gene>
<dbReference type="EMBL" id="VLKT01000054">
    <property type="protein sequence ID" value="TWI25203.1"/>
    <property type="molecule type" value="Genomic_DNA"/>
</dbReference>